<sequence length="332" mass="38479">MIDKLFLGKIYIVIFLVVNTLDFAVGQSTSPIQLELDYRYELEEGFYHSFLEYEEGMLYSVCPNLQRIYSIDTEEREINFFTFNQGRGPNEVFRGPFGISISKDELILGDLDLRRMITMSHRGEPNETVLFDKGSNVGTIYNISGEEEFLIKVQNTALGIRYVKYDPNTKKEELRYNLPEKDSKAFRFSGFVALTDKYLVHINTYYGDMMVWERNTGSYLKTIQVLNPGNPKPISARMGEFVGSIPPQDLEEKFVNISDNPLDPNRVFLIVDSKNGKYQTETVYEYDLVEEEMVGKYKLDIPAKLIQNSETHLFVYSEASDVIYQYEIKKIQ</sequence>
<dbReference type="AlphaFoldDB" id="A0A521BYS4"/>
<protein>
    <recommendedName>
        <fullName evidence="3">TolB-like 6-blade propeller-like</fullName>
    </recommendedName>
</protein>
<evidence type="ECO:0008006" key="3">
    <source>
        <dbReference type="Google" id="ProtNLM"/>
    </source>
</evidence>
<accession>A0A521BYS4</accession>
<organism evidence="1 2">
    <name type="scientific">Gracilimonas mengyeensis</name>
    <dbReference type="NCBI Taxonomy" id="1302730"/>
    <lineage>
        <taxon>Bacteria</taxon>
        <taxon>Pseudomonadati</taxon>
        <taxon>Balneolota</taxon>
        <taxon>Balneolia</taxon>
        <taxon>Balneolales</taxon>
        <taxon>Balneolaceae</taxon>
        <taxon>Gracilimonas</taxon>
    </lineage>
</organism>
<keyword evidence="2" id="KW-1185">Reference proteome</keyword>
<dbReference type="RefSeq" id="WP_142453633.1">
    <property type="nucleotide sequence ID" value="NZ_FXTP01000004.1"/>
</dbReference>
<name>A0A521BYS4_9BACT</name>
<dbReference type="SUPFAM" id="SSF51004">
    <property type="entry name" value="C-terminal (heme d1) domain of cytochrome cd1-nitrite reductase"/>
    <property type="match status" value="1"/>
</dbReference>
<reference evidence="1 2" key="1">
    <citation type="submission" date="2017-05" db="EMBL/GenBank/DDBJ databases">
        <authorList>
            <person name="Varghese N."/>
            <person name="Submissions S."/>
        </authorList>
    </citation>
    <scope>NUCLEOTIDE SEQUENCE [LARGE SCALE GENOMIC DNA]</scope>
    <source>
        <strain evidence="1 2">DSM 21985</strain>
    </source>
</reference>
<proteinExistence type="predicted"/>
<evidence type="ECO:0000313" key="1">
    <source>
        <dbReference type="EMBL" id="SMO52339.1"/>
    </source>
</evidence>
<dbReference type="Proteomes" id="UP000317557">
    <property type="component" value="Unassembled WGS sequence"/>
</dbReference>
<dbReference type="InterPro" id="IPR011048">
    <property type="entry name" value="Haem_d1_sf"/>
</dbReference>
<dbReference type="EMBL" id="FXTP01000004">
    <property type="protein sequence ID" value="SMO52339.1"/>
    <property type="molecule type" value="Genomic_DNA"/>
</dbReference>
<gene>
    <name evidence="1" type="ORF">SAMN06265219_10413</name>
</gene>
<evidence type="ECO:0000313" key="2">
    <source>
        <dbReference type="Proteomes" id="UP000317557"/>
    </source>
</evidence>